<dbReference type="EMBL" id="CP009288">
    <property type="protein sequence ID" value="AIQ13632.1"/>
    <property type="molecule type" value="Genomic_DNA"/>
</dbReference>
<sequence length="106" mass="11670">MAIIPLPQTAVISPLTGYDPDYNEPTYGDDYELRCRFQEGTKLVRDRNGEEVVSVGEFLFDGLATVTINDKLTYTNELGAATTYTPIAISVKRAINGKPILTEVNV</sequence>
<protein>
    <submittedName>
        <fullName evidence="1">Uncharacterized protein</fullName>
    </submittedName>
</protein>
<proteinExistence type="predicted"/>
<dbReference type="eggNOG" id="ENOG5033IQ1">
    <property type="taxonomic scope" value="Bacteria"/>
</dbReference>
<accession>A0A089HRB3</accession>
<dbReference type="KEGG" id="pdu:PDUR_18200"/>
<dbReference type="RefSeq" id="WP_042207439.1">
    <property type="nucleotide sequence ID" value="NZ_CP009288.1"/>
</dbReference>
<dbReference type="OrthoDB" id="2084015at2"/>
<keyword evidence="2" id="KW-1185">Reference proteome</keyword>
<evidence type="ECO:0000313" key="1">
    <source>
        <dbReference type="EMBL" id="AIQ13632.1"/>
    </source>
</evidence>
<name>A0A089HRB3_PAEDU</name>
<gene>
    <name evidence="1" type="ORF">PDUR_18200</name>
</gene>
<reference evidence="1 2" key="1">
    <citation type="submission" date="2014-08" db="EMBL/GenBank/DDBJ databases">
        <title>Comparative genomics of the Paenibacillus odorifer group.</title>
        <authorList>
            <person name="den Bakker H.C."/>
            <person name="Tsai Y.-C."/>
            <person name="Martin N."/>
            <person name="Korlach J."/>
            <person name="Wiedmann M."/>
        </authorList>
    </citation>
    <scope>NUCLEOTIDE SEQUENCE [LARGE SCALE GENOMIC DNA]</scope>
    <source>
        <strain evidence="1 2">DSM 1735</strain>
    </source>
</reference>
<organism evidence="1 2">
    <name type="scientific">Paenibacillus durus</name>
    <name type="common">Paenibacillus azotofixans</name>
    <dbReference type="NCBI Taxonomy" id="44251"/>
    <lineage>
        <taxon>Bacteria</taxon>
        <taxon>Bacillati</taxon>
        <taxon>Bacillota</taxon>
        <taxon>Bacilli</taxon>
        <taxon>Bacillales</taxon>
        <taxon>Paenibacillaceae</taxon>
        <taxon>Paenibacillus</taxon>
    </lineage>
</organism>
<evidence type="ECO:0000313" key="2">
    <source>
        <dbReference type="Proteomes" id="UP000029409"/>
    </source>
</evidence>
<dbReference type="AlphaFoldDB" id="A0A089HRB3"/>
<dbReference type="STRING" id="44251.PDUR_18200"/>
<dbReference type="Proteomes" id="UP000029409">
    <property type="component" value="Chromosome"/>
</dbReference>